<keyword evidence="1" id="KW-0472">Membrane</keyword>
<dbReference type="Proteomes" id="UP000182624">
    <property type="component" value="Unassembled WGS sequence"/>
</dbReference>
<accession>A0A1I5UMV7</accession>
<evidence type="ECO:0000256" key="1">
    <source>
        <dbReference type="SAM" id="Phobius"/>
    </source>
</evidence>
<dbReference type="EMBL" id="FOXO01000013">
    <property type="protein sequence ID" value="SFP96641.1"/>
    <property type="molecule type" value="Genomic_DNA"/>
</dbReference>
<protein>
    <submittedName>
        <fullName evidence="2">Uncharacterized protein</fullName>
    </submittedName>
</protein>
<dbReference type="AlphaFoldDB" id="A0A1I5UMV7"/>
<organism evidence="2 3">
    <name type="scientific">Butyrivibrio proteoclasticus</name>
    <dbReference type="NCBI Taxonomy" id="43305"/>
    <lineage>
        <taxon>Bacteria</taxon>
        <taxon>Bacillati</taxon>
        <taxon>Bacillota</taxon>
        <taxon>Clostridia</taxon>
        <taxon>Lachnospirales</taxon>
        <taxon>Lachnospiraceae</taxon>
        <taxon>Butyrivibrio</taxon>
    </lineage>
</organism>
<keyword evidence="3" id="KW-1185">Reference proteome</keyword>
<evidence type="ECO:0000313" key="3">
    <source>
        <dbReference type="Proteomes" id="UP000182624"/>
    </source>
</evidence>
<sequence>MGIKKDKILTFFINMIKSVSGYYIMIITGLA</sequence>
<proteinExistence type="predicted"/>
<evidence type="ECO:0000313" key="2">
    <source>
        <dbReference type="EMBL" id="SFP96641.1"/>
    </source>
</evidence>
<keyword evidence="1" id="KW-1133">Transmembrane helix</keyword>
<gene>
    <name evidence="2" type="ORF">SAMN04487928_11390</name>
</gene>
<name>A0A1I5UMV7_9FIRM</name>
<feature type="transmembrane region" description="Helical" evidence="1">
    <location>
        <begin position="12"/>
        <end position="30"/>
    </location>
</feature>
<keyword evidence="1" id="KW-0812">Transmembrane</keyword>
<reference evidence="3" key="1">
    <citation type="submission" date="2016-10" db="EMBL/GenBank/DDBJ databases">
        <authorList>
            <person name="Varghese N."/>
            <person name="Submissions S."/>
        </authorList>
    </citation>
    <scope>NUCLEOTIDE SEQUENCE [LARGE SCALE GENOMIC DNA]</scope>
    <source>
        <strain evidence="3">P18</strain>
    </source>
</reference>